<protein>
    <submittedName>
        <fullName evidence="3">Uncharacterized protein</fullName>
    </submittedName>
</protein>
<feature type="compositionally biased region" description="Polar residues" evidence="1">
    <location>
        <begin position="331"/>
        <end position="356"/>
    </location>
</feature>
<feature type="compositionally biased region" description="Basic and acidic residues" evidence="1">
    <location>
        <begin position="273"/>
        <end position="290"/>
    </location>
</feature>
<keyword evidence="2" id="KW-0472">Membrane</keyword>
<feature type="compositionally biased region" description="Polar residues" evidence="1">
    <location>
        <begin position="252"/>
        <end position="272"/>
    </location>
</feature>
<sequence length="449" mass="48793">MSNNTDTESAEAHEGISAGYFGSLFSAWSYVFLLQLCLVALICFIVIKARRRRSTRAGRAAESPMGVDRQNIPRKMYSKLLHHFLTMENLQKAHCQKEDSASESKLDRNFCRKELLGYLRDVSCEASEVEGGPVLLPSETHREYLGRLFDFLVASSVLREGQYSAEQLNSRLIDFGDSLESALYGFGERGLFSSSSPSPLGEGVEMDTDSTALEGEMMEALHRSQELSTTVRNMLQTLQHKSPKRKDKDKGNSGSPLSLQTPSNNVSSGMDQRTSKRDQKSERETVKEHMQSLLSPVSGGGGGGGGETGTSTARRRQRLNTPFHAPPPSNAEETSSHHPSNPDNQEGRQQQRAPRNSSRRKSGSGCTLADLHGGASSSGDRTVSPQMPVSPQAVTQSQGRLSVFDSSPVFDTVAGGNIAQAGGGGEDGKRDRGHFPSRRSPSGRRISIS</sequence>
<feature type="compositionally biased region" description="Low complexity" evidence="1">
    <location>
        <begin position="438"/>
        <end position="449"/>
    </location>
</feature>
<feature type="compositionally biased region" description="Polar residues" evidence="1">
    <location>
        <begin position="375"/>
        <end position="400"/>
    </location>
</feature>
<feature type="transmembrane region" description="Helical" evidence="2">
    <location>
        <begin position="27"/>
        <end position="47"/>
    </location>
</feature>
<keyword evidence="2" id="KW-1133">Transmembrane helix</keyword>
<organism evidence="3">
    <name type="scientific">Chromera velia CCMP2878</name>
    <dbReference type="NCBI Taxonomy" id="1169474"/>
    <lineage>
        <taxon>Eukaryota</taxon>
        <taxon>Sar</taxon>
        <taxon>Alveolata</taxon>
        <taxon>Colpodellida</taxon>
        <taxon>Chromeraceae</taxon>
        <taxon>Chromera</taxon>
    </lineage>
</organism>
<proteinExistence type="predicted"/>
<dbReference type="EMBL" id="CDMZ01005161">
    <property type="protein sequence ID" value="CEM52150.1"/>
    <property type="molecule type" value="Genomic_DNA"/>
</dbReference>
<evidence type="ECO:0000313" key="3">
    <source>
        <dbReference type="EMBL" id="CEM52150.1"/>
    </source>
</evidence>
<keyword evidence="2" id="KW-0812">Transmembrane</keyword>
<evidence type="ECO:0000256" key="1">
    <source>
        <dbReference type="SAM" id="MobiDB-lite"/>
    </source>
</evidence>
<feature type="region of interest" description="Disordered" evidence="1">
    <location>
        <begin position="414"/>
        <end position="449"/>
    </location>
</feature>
<name>A0A0G4I571_9ALVE</name>
<dbReference type="VEuPathDB" id="CryptoDB:Cvel_11107"/>
<gene>
    <name evidence="3" type="ORF">Cvel_11107</name>
</gene>
<reference evidence="3" key="1">
    <citation type="submission" date="2014-11" db="EMBL/GenBank/DDBJ databases">
        <authorList>
            <person name="Otto D Thomas"/>
            <person name="Naeem Raeece"/>
        </authorList>
    </citation>
    <scope>NUCLEOTIDE SEQUENCE</scope>
</reference>
<dbReference type="AlphaFoldDB" id="A0A0G4I571"/>
<accession>A0A0G4I571</accession>
<evidence type="ECO:0000256" key="2">
    <source>
        <dbReference type="SAM" id="Phobius"/>
    </source>
</evidence>
<feature type="compositionally biased region" description="Gly residues" evidence="1">
    <location>
        <begin position="298"/>
        <end position="308"/>
    </location>
</feature>
<feature type="region of interest" description="Disordered" evidence="1">
    <location>
        <begin position="238"/>
        <end position="401"/>
    </location>
</feature>